<keyword evidence="3" id="KW-0238">DNA-binding</keyword>
<dbReference type="SUPFAM" id="SSF53041">
    <property type="entry name" value="Resolvase-like"/>
    <property type="match status" value="1"/>
</dbReference>
<evidence type="ECO:0000259" key="7">
    <source>
        <dbReference type="PROSITE" id="PS51736"/>
    </source>
</evidence>
<dbReference type="InterPro" id="IPR029058">
    <property type="entry name" value="AB_hydrolase_fold"/>
</dbReference>
<dbReference type="PANTHER" id="PTHR46889:SF5">
    <property type="entry name" value="INTEGRASE PROTEIN"/>
    <property type="match status" value="1"/>
</dbReference>
<dbReference type="SUPFAM" id="SSF53474">
    <property type="entry name" value="alpha/beta-Hydrolases"/>
    <property type="match status" value="1"/>
</dbReference>
<evidence type="ECO:0000256" key="2">
    <source>
        <dbReference type="ARBA" id="ARBA00022908"/>
    </source>
</evidence>
<feature type="domain" description="Resolvase/invertase-type recombinase catalytic" evidence="7">
    <location>
        <begin position="657"/>
        <end position="790"/>
    </location>
</feature>
<dbReference type="Gene3D" id="3.40.50.1820">
    <property type="entry name" value="alpha/beta hydrolase"/>
    <property type="match status" value="1"/>
</dbReference>
<evidence type="ECO:0000256" key="3">
    <source>
        <dbReference type="ARBA" id="ARBA00023125"/>
    </source>
</evidence>
<evidence type="ECO:0000256" key="1">
    <source>
        <dbReference type="ARBA" id="ARBA00009913"/>
    </source>
</evidence>
<evidence type="ECO:0000256" key="4">
    <source>
        <dbReference type="ARBA" id="ARBA00023172"/>
    </source>
</evidence>
<dbReference type="GO" id="GO:0000150">
    <property type="term" value="F:DNA strand exchange activity"/>
    <property type="evidence" value="ECO:0007669"/>
    <property type="project" value="InterPro"/>
</dbReference>
<dbReference type="InterPro" id="IPR012337">
    <property type="entry name" value="RNaseH-like_sf"/>
</dbReference>
<dbReference type="InterPro" id="IPR000073">
    <property type="entry name" value="AB_hydrolase_1"/>
</dbReference>
<proteinExistence type="inferred from homology"/>
<evidence type="ECO:0000259" key="6">
    <source>
        <dbReference type="PROSITE" id="PS50994"/>
    </source>
</evidence>
<dbReference type="InterPro" id="IPR006119">
    <property type="entry name" value="Resolv_N"/>
</dbReference>
<dbReference type="EMBL" id="BKCJ010399739">
    <property type="protein sequence ID" value="GFA29438.1"/>
    <property type="molecule type" value="Genomic_DNA"/>
</dbReference>
<dbReference type="InterPro" id="IPR036162">
    <property type="entry name" value="Resolvase-like_N_sf"/>
</dbReference>
<dbReference type="InterPro" id="IPR036397">
    <property type="entry name" value="RNaseH_sf"/>
</dbReference>
<keyword evidence="2" id="KW-0229">DNA integration</keyword>
<dbReference type="Gene3D" id="3.30.420.10">
    <property type="entry name" value="Ribonuclease H-like superfamily/Ribonuclease H"/>
    <property type="match status" value="1"/>
</dbReference>
<keyword evidence="8" id="KW-0378">Hydrolase</keyword>
<keyword evidence="5" id="KW-0175">Coiled coil</keyword>
<name>A0A699JG57_TANCI</name>
<dbReference type="InterPro" id="IPR001584">
    <property type="entry name" value="Integrase_cat-core"/>
</dbReference>
<dbReference type="GO" id="GO:0015074">
    <property type="term" value="P:DNA integration"/>
    <property type="evidence" value="ECO:0007669"/>
    <property type="project" value="UniProtKB-KW"/>
</dbReference>
<gene>
    <name evidence="8" type="ORF">Tci_601410</name>
</gene>
<feature type="domain" description="Integrase catalytic" evidence="6">
    <location>
        <begin position="500"/>
        <end position="664"/>
    </location>
</feature>
<dbReference type="CDD" id="cd03768">
    <property type="entry name" value="SR_ResInv"/>
    <property type="match status" value="1"/>
</dbReference>
<comment type="caution">
    <text evidence="8">The sequence shown here is derived from an EMBL/GenBank/DDBJ whole genome shotgun (WGS) entry which is preliminary data.</text>
</comment>
<keyword evidence="4" id="KW-0233">DNA recombination</keyword>
<dbReference type="Pfam" id="PF00561">
    <property type="entry name" value="Abhydrolase_1"/>
    <property type="match status" value="1"/>
</dbReference>
<dbReference type="GO" id="GO:0016787">
    <property type="term" value="F:hydrolase activity"/>
    <property type="evidence" value="ECO:0007669"/>
    <property type="project" value="UniProtKB-KW"/>
</dbReference>
<dbReference type="Pfam" id="PF00665">
    <property type="entry name" value="rve"/>
    <property type="match status" value="1"/>
</dbReference>
<feature type="coiled-coil region" evidence="5">
    <location>
        <begin position="361"/>
        <end position="395"/>
    </location>
</feature>
<dbReference type="Gene3D" id="3.40.50.1390">
    <property type="entry name" value="Resolvase, N-terminal catalytic domain"/>
    <property type="match status" value="1"/>
</dbReference>
<organism evidence="8">
    <name type="scientific">Tanacetum cinerariifolium</name>
    <name type="common">Dalmatian daisy</name>
    <name type="synonym">Chrysanthemum cinerariifolium</name>
    <dbReference type="NCBI Taxonomy" id="118510"/>
    <lineage>
        <taxon>Eukaryota</taxon>
        <taxon>Viridiplantae</taxon>
        <taxon>Streptophyta</taxon>
        <taxon>Embryophyta</taxon>
        <taxon>Tracheophyta</taxon>
        <taxon>Spermatophyta</taxon>
        <taxon>Magnoliopsida</taxon>
        <taxon>eudicotyledons</taxon>
        <taxon>Gunneridae</taxon>
        <taxon>Pentapetalae</taxon>
        <taxon>asterids</taxon>
        <taxon>campanulids</taxon>
        <taxon>Asterales</taxon>
        <taxon>Asteraceae</taxon>
        <taxon>Asteroideae</taxon>
        <taxon>Anthemideae</taxon>
        <taxon>Anthemidinae</taxon>
        <taxon>Tanacetum</taxon>
    </lineage>
</organism>
<protein>
    <submittedName>
        <fullName evidence="8">Alpha/beta hydrolases superfamily protein</fullName>
    </submittedName>
</protein>
<dbReference type="PROSITE" id="PS00397">
    <property type="entry name" value="RECOMBINASES_1"/>
    <property type="match status" value="1"/>
</dbReference>
<dbReference type="SUPFAM" id="SSF53098">
    <property type="entry name" value="Ribonuclease H-like"/>
    <property type="match status" value="1"/>
</dbReference>
<dbReference type="NCBIfam" id="NF033516">
    <property type="entry name" value="transpos_IS3"/>
    <property type="match status" value="1"/>
</dbReference>
<dbReference type="InterPro" id="IPR050900">
    <property type="entry name" value="Transposase_IS3/IS150/IS904"/>
</dbReference>
<feature type="non-terminal residue" evidence="8">
    <location>
        <position position="854"/>
    </location>
</feature>
<evidence type="ECO:0000313" key="8">
    <source>
        <dbReference type="EMBL" id="GFA29438.1"/>
    </source>
</evidence>
<evidence type="ECO:0000256" key="5">
    <source>
        <dbReference type="SAM" id="Coils"/>
    </source>
</evidence>
<dbReference type="PANTHER" id="PTHR46889">
    <property type="entry name" value="TRANSPOSASE INSF FOR INSERTION SEQUENCE IS3B-RELATED"/>
    <property type="match status" value="1"/>
</dbReference>
<dbReference type="SMART" id="SM00857">
    <property type="entry name" value="Resolvase"/>
    <property type="match status" value="1"/>
</dbReference>
<sequence length="854" mass="97590">MQPRNSPNNPQSNPPWLDRSLFPFTSRSVKIDGHVLHYIDEGTGPTLLLLHGNPTWSFLYRHLVRQLAPYFRCIALDYPGFGLSIARPGYGFTPREHSQLVEQLVEQLELRELRIMVQDWGGPIGLGFAGRRPELVHSLILGNTFAWSAQGAKGLTGFSKLFGSRLARWFIMRYNALARWLIPAGINRKLTTAELAAYLGPFPTPTSRLPTWVFPKEIIGSQAYLTEVEAGLAKLRDKPALMVWGEADGAFREPDRLRLQQYFPNHRVCLLPQAKHFIQENAPDDICAAIRSFAHQVHELKMRQMVEEINLGRHTIESAMAKYQVLTRKTVTQWLERVRQEEVARTQAMKESAPNPASTLVERVAQTADTLAGRVKQLEKELEQAELQVLYYKTVIRVAEQELGAYYQHEHRQLTSEERDQRVLDMVAQVREDHPRMGGKKLYYLLKEQLVQQGIKLGRDALFDILAANNLLIRRRKRKTITTFSRHQFRKYPNLIKNLTPLRPNQVWVADITYWFTEAGCLYISLLTDAYSHRIMGFAVAETLATVHCRRALEMALRQLAKKAGRHLIHHSDRGIQYCSQEYLAPLGRWHVQVSMTENSDPLENPVAERVNGILKQEYLSHYTVRSLDEAAQHLEQAQSKYRKGYLRDKLTVLCPMKIGYARVSTRDQNLELQLDALTKAGCETIYQEKASGASASRPELERLLAQLRTGDTVYIYKLDRLGRSLRHLLKVVGDLQQLGVGLVSLTDAINTTSAQGRLVFNLFASLAEFERELIRERTHAGLASARARGRVGGRQRGLSEEAERTAIIAETLYREQQLGVNEIAQRLHISKVTLYKYLRHRKVVIHAHRKPAP</sequence>
<dbReference type="AlphaFoldDB" id="A0A699JG57"/>
<reference evidence="8" key="1">
    <citation type="journal article" date="2019" name="Sci. Rep.">
        <title>Draft genome of Tanacetum cinerariifolium, the natural source of mosquito coil.</title>
        <authorList>
            <person name="Yamashiro T."/>
            <person name="Shiraishi A."/>
            <person name="Satake H."/>
            <person name="Nakayama K."/>
        </authorList>
    </citation>
    <scope>NUCLEOTIDE SEQUENCE</scope>
</reference>
<dbReference type="PROSITE" id="PS50994">
    <property type="entry name" value="INTEGRASE"/>
    <property type="match status" value="1"/>
</dbReference>
<dbReference type="Pfam" id="PF00239">
    <property type="entry name" value="Resolvase"/>
    <property type="match status" value="1"/>
</dbReference>
<dbReference type="PROSITE" id="PS51736">
    <property type="entry name" value="RECOMBINASES_3"/>
    <property type="match status" value="1"/>
</dbReference>
<dbReference type="InterPro" id="IPR006118">
    <property type="entry name" value="Recombinase_CS"/>
</dbReference>
<dbReference type="InterPro" id="IPR048020">
    <property type="entry name" value="Transpos_IS3"/>
</dbReference>
<accession>A0A699JG57</accession>
<dbReference type="GO" id="GO:0003677">
    <property type="term" value="F:DNA binding"/>
    <property type="evidence" value="ECO:0007669"/>
    <property type="project" value="UniProtKB-KW"/>
</dbReference>
<dbReference type="FunFam" id="3.40.50.1390:FF:000001">
    <property type="entry name" value="DNA recombinase"/>
    <property type="match status" value="1"/>
</dbReference>
<comment type="similarity">
    <text evidence="1">Belongs to the site-specific recombinase resolvase family.</text>
</comment>